<evidence type="ECO:0008006" key="3">
    <source>
        <dbReference type="Google" id="ProtNLM"/>
    </source>
</evidence>
<dbReference type="InterPro" id="IPR044855">
    <property type="entry name" value="CoA-Trfase_III_dom3_sf"/>
</dbReference>
<dbReference type="Proteomes" id="UP000050502">
    <property type="component" value="Unassembled WGS sequence"/>
</dbReference>
<evidence type="ECO:0000313" key="1">
    <source>
        <dbReference type="EMBL" id="KPL88316.1"/>
    </source>
</evidence>
<dbReference type="EMBL" id="LGKN01000004">
    <property type="protein sequence ID" value="KPL88316.1"/>
    <property type="molecule type" value="Genomic_DNA"/>
</dbReference>
<dbReference type="Pfam" id="PF02515">
    <property type="entry name" value="CoA_transf_3"/>
    <property type="match status" value="1"/>
</dbReference>
<dbReference type="RefSeq" id="WP_060687331.1">
    <property type="nucleotide sequence ID" value="NZ_LGKN01000004.1"/>
</dbReference>
<dbReference type="PANTHER" id="PTHR48228:SF5">
    <property type="entry name" value="ALPHA-METHYLACYL-COA RACEMASE"/>
    <property type="match status" value="1"/>
</dbReference>
<dbReference type="AlphaFoldDB" id="A0A0P6XX92"/>
<accession>A0A0P6XX92</accession>
<name>A0A0P6XX92_9CHLR</name>
<dbReference type="Gene3D" id="3.30.1540.10">
    <property type="entry name" value="formyl-coa transferase, domain 3"/>
    <property type="match status" value="1"/>
</dbReference>
<gene>
    <name evidence="1" type="ORF">SE16_05665</name>
</gene>
<reference evidence="1 2" key="1">
    <citation type="submission" date="2015-07" db="EMBL/GenBank/DDBJ databases">
        <title>Whole genome sequence of Ardenticatena maritima DSM 23922.</title>
        <authorList>
            <person name="Hemp J."/>
            <person name="Ward L.M."/>
            <person name="Pace L.A."/>
            <person name="Fischer W.W."/>
        </authorList>
    </citation>
    <scope>NUCLEOTIDE SEQUENCE [LARGE SCALE GENOMIC DNA]</scope>
    <source>
        <strain evidence="1 2">110S</strain>
    </source>
</reference>
<sequence>MLHQPPLHGYRVLDLAHLLPGELATMWLGDLGADVIKIEAPERHQGGLSMPRTRENPYRAALNRNKRSIALDLKTDAGRDIFYRLVETADVLVEGFRPGVMARLGADYATLRQRNPRLVYCSISGYGQTGPYRERPGHDNNYLALAGLLLQARPPNGAPHLLPVQLADVGGGAWPAVATILAALLARKRTGEGQHLDVSMLDGALAWAYFWLPLSKLPLLEEMGVGTGMLTGKAPCYNVYATADERFLALGALEPKFWRAFCETVERPDWLPRAFDPTLRDEIAALFATRPLDAWLNLFDPQNVPITPLLDMEEVQNDPHIQARESIYTDDNGFPHPRFPVRLSATPAGEPTPPPNVGEQTDAILRDIGLSDLDIARLRDEGVVA</sequence>
<protein>
    <recommendedName>
        <fullName evidence="3">Alpha-methylacyl-CoA racemase</fullName>
    </recommendedName>
</protein>
<evidence type="ECO:0000313" key="2">
    <source>
        <dbReference type="Proteomes" id="UP000050502"/>
    </source>
</evidence>
<proteinExistence type="predicted"/>
<dbReference type="InterPro" id="IPR023606">
    <property type="entry name" value="CoA-Trfase_III_dom_1_sf"/>
</dbReference>
<dbReference type="GO" id="GO:0003824">
    <property type="term" value="F:catalytic activity"/>
    <property type="evidence" value="ECO:0007669"/>
    <property type="project" value="InterPro"/>
</dbReference>
<dbReference type="SUPFAM" id="SSF89796">
    <property type="entry name" value="CoA-transferase family III (CaiB/BaiF)"/>
    <property type="match status" value="1"/>
</dbReference>
<dbReference type="InterPro" id="IPR050509">
    <property type="entry name" value="CoA-transferase_III"/>
</dbReference>
<dbReference type="Gene3D" id="3.40.50.10540">
    <property type="entry name" value="Crotonobetainyl-coa:carnitine coa-transferase, domain 1"/>
    <property type="match status" value="2"/>
</dbReference>
<dbReference type="PANTHER" id="PTHR48228">
    <property type="entry name" value="SUCCINYL-COA--D-CITRAMALATE COA-TRANSFERASE"/>
    <property type="match status" value="1"/>
</dbReference>
<dbReference type="InterPro" id="IPR003673">
    <property type="entry name" value="CoA-Trfase_fam_III"/>
</dbReference>
<comment type="caution">
    <text evidence="1">The sequence shown here is derived from an EMBL/GenBank/DDBJ whole genome shotgun (WGS) entry which is preliminary data.</text>
</comment>
<dbReference type="PATRIC" id="fig|872965.6.peg.1159"/>
<organism evidence="1 2">
    <name type="scientific">Ardenticatena maritima</name>
    <dbReference type="NCBI Taxonomy" id="872965"/>
    <lineage>
        <taxon>Bacteria</taxon>
        <taxon>Bacillati</taxon>
        <taxon>Chloroflexota</taxon>
        <taxon>Ardenticatenia</taxon>
        <taxon>Ardenticatenales</taxon>
        <taxon>Ardenticatenaceae</taxon>
        <taxon>Ardenticatena</taxon>
    </lineage>
</organism>